<dbReference type="InterPro" id="IPR028994">
    <property type="entry name" value="Integrin_alpha_N"/>
</dbReference>
<accession>A0A8S3FEI5</accession>
<gene>
    <name evidence="1" type="ORF">GIL414_LOCUS63446</name>
</gene>
<comment type="caution">
    <text evidence="1">The sequence shown here is derived from an EMBL/GenBank/DDBJ whole genome shotgun (WGS) entry which is preliminary data.</text>
</comment>
<reference evidence="1" key="1">
    <citation type="submission" date="2021-02" db="EMBL/GenBank/DDBJ databases">
        <authorList>
            <person name="Nowell W R."/>
        </authorList>
    </citation>
    <scope>NUCLEOTIDE SEQUENCE</scope>
</reference>
<dbReference type="EMBL" id="CAJOBJ010263658">
    <property type="protein sequence ID" value="CAF5118599.1"/>
    <property type="molecule type" value="Genomic_DNA"/>
</dbReference>
<dbReference type="SUPFAM" id="SSF69318">
    <property type="entry name" value="Integrin alpha N-terminal domain"/>
    <property type="match status" value="1"/>
</dbReference>
<evidence type="ECO:0008006" key="3">
    <source>
        <dbReference type="Google" id="ProtNLM"/>
    </source>
</evidence>
<proteinExistence type="predicted"/>
<name>A0A8S3FEI5_9BILA</name>
<evidence type="ECO:0000313" key="2">
    <source>
        <dbReference type="Proteomes" id="UP000681720"/>
    </source>
</evidence>
<organism evidence="1 2">
    <name type="scientific">Rotaria magnacalcarata</name>
    <dbReference type="NCBI Taxonomy" id="392030"/>
    <lineage>
        <taxon>Eukaryota</taxon>
        <taxon>Metazoa</taxon>
        <taxon>Spiralia</taxon>
        <taxon>Gnathifera</taxon>
        <taxon>Rotifera</taxon>
        <taxon>Eurotatoria</taxon>
        <taxon>Bdelloidea</taxon>
        <taxon>Philodinida</taxon>
        <taxon>Philodinidae</taxon>
        <taxon>Rotaria</taxon>
    </lineage>
</organism>
<dbReference type="Proteomes" id="UP000681720">
    <property type="component" value="Unassembled WGS sequence"/>
</dbReference>
<evidence type="ECO:0000313" key="1">
    <source>
        <dbReference type="EMBL" id="CAF5118599.1"/>
    </source>
</evidence>
<feature type="non-terminal residue" evidence="1">
    <location>
        <position position="34"/>
    </location>
</feature>
<sequence length="34" mass="3584">MVVGDFNNDNQSDIVVVNSRGKTISVLLGYGNGT</sequence>
<dbReference type="AlphaFoldDB" id="A0A8S3FEI5"/>
<protein>
    <recommendedName>
        <fullName evidence="3">VCBS repeat-containing protein</fullName>
    </recommendedName>
</protein>